<evidence type="ECO:0000256" key="7">
    <source>
        <dbReference type="SAM" id="MobiDB-lite"/>
    </source>
</evidence>
<feature type="transmembrane region" description="Helical" evidence="8">
    <location>
        <begin position="259"/>
        <end position="281"/>
    </location>
</feature>
<keyword evidence="10" id="KW-1185">Reference proteome</keyword>
<keyword evidence="4 8" id="KW-0812">Transmembrane</keyword>
<evidence type="ECO:0000256" key="4">
    <source>
        <dbReference type="ARBA" id="ARBA00022692"/>
    </source>
</evidence>
<evidence type="ECO:0000256" key="8">
    <source>
        <dbReference type="SAM" id="Phobius"/>
    </source>
</evidence>
<evidence type="ECO:0008006" key="11">
    <source>
        <dbReference type="Google" id="ProtNLM"/>
    </source>
</evidence>
<evidence type="ECO:0000256" key="3">
    <source>
        <dbReference type="ARBA" id="ARBA00022448"/>
    </source>
</evidence>
<proteinExistence type="inferred from homology"/>
<dbReference type="Pfam" id="PF00860">
    <property type="entry name" value="Xan_ur_permease"/>
    <property type="match status" value="1"/>
</dbReference>
<keyword evidence="5 8" id="KW-1133">Transmembrane helix</keyword>
<dbReference type="PANTHER" id="PTHR43337">
    <property type="entry name" value="XANTHINE/URACIL PERMEASE C887.17-RELATED"/>
    <property type="match status" value="1"/>
</dbReference>
<feature type="transmembrane region" description="Helical" evidence="8">
    <location>
        <begin position="515"/>
        <end position="536"/>
    </location>
</feature>
<dbReference type="InterPro" id="IPR006043">
    <property type="entry name" value="NCS2"/>
</dbReference>
<gene>
    <name evidence="9" type="ORF">PV04_07786</name>
</gene>
<feature type="region of interest" description="Disordered" evidence="7">
    <location>
        <begin position="657"/>
        <end position="702"/>
    </location>
</feature>
<dbReference type="STRING" id="5601.A0A0D2DTX7"/>
<feature type="transmembrane region" description="Helical" evidence="8">
    <location>
        <begin position="542"/>
        <end position="559"/>
    </location>
</feature>
<evidence type="ECO:0000256" key="1">
    <source>
        <dbReference type="ARBA" id="ARBA00004127"/>
    </source>
</evidence>
<feature type="compositionally biased region" description="Low complexity" evidence="7">
    <location>
        <begin position="684"/>
        <end position="694"/>
    </location>
</feature>
<reference evidence="9 10" key="1">
    <citation type="submission" date="2015-01" db="EMBL/GenBank/DDBJ databases">
        <title>The Genome Sequence of Capronia semiimmersa CBS27337.</title>
        <authorList>
            <consortium name="The Broad Institute Genomics Platform"/>
            <person name="Cuomo C."/>
            <person name="de Hoog S."/>
            <person name="Gorbushina A."/>
            <person name="Stielow B."/>
            <person name="Teixiera M."/>
            <person name="Abouelleil A."/>
            <person name="Chapman S.B."/>
            <person name="Priest M."/>
            <person name="Young S.K."/>
            <person name="Wortman J."/>
            <person name="Nusbaum C."/>
            <person name="Birren B."/>
        </authorList>
    </citation>
    <scope>NUCLEOTIDE SEQUENCE [LARGE SCALE GENOMIC DNA]</scope>
    <source>
        <strain evidence="9 10">CBS 27337</strain>
    </source>
</reference>
<dbReference type="GO" id="GO:0015853">
    <property type="term" value="P:adenine transport"/>
    <property type="evidence" value="ECO:0007669"/>
    <property type="project" value="TreeGrafter"/>
</dbReference>
<evidence type="ECO:0000313" key="10">
    <source>
        <dbReference type="Proteomes" id="UP000054266"/>
    </source>
</evidence>
<feature type="transmembrane region" description="Helical" evidence="8">
    <location>
        <begin position="590"/>
        <end position="607"/>
    </location>
</feature>
<evidence type="ECO:0000256" key="5">
    <source>
        <dbReference type="ARBA" id="ARBA00022989"/>
    </source>
</evidence>
<organism evidence="9 10">
    <name type="scientific">Phialophora macrospora</name>
    <dbReference type="NCBI Taxonomy" id="1851006"/>
    <lineage>
        <taxon>Eukaryota</taxon>
        <taxon>Fungi</taxon>
        <taxon>Dikarya</taxon>
        <taxon>Ascomycota</taxon>
        <taxon>Pezizomycotina</taxon>
        <taxon>Eurotiomycetes</taxon>
        <taxon>Chaetothyriomycetidae</taxon>
        <taxon>Chaetothyriales</taxon>
        <taxon>Herpotrichiellaceae</taxon>
        <taxon>Phialophora</taxon>
    </lineage>
</organism>
<dbReference type="GO" id="GO:0012505">
    <property type="term" value="C:endomembrane system"/>
    <property type="evidence" value="ECO:0007669"/>
    <property type="project" value="UniProtKB-SubCell"/>
</dbReference>
<sequence>MAKAARPVAKHDWSKSGQAEAASRLGLELFHPLAGVPRVSLPMLHRVCKRDLYLEPSIQLVIWFVVQPRCRAISTRVCLPDFRRGSIANPLFDLPFFVTGTRVQLNYLAARMGFNEMIHNANMAVARSFVGRRFRLEGSGHPQERKGSFFFTEIRAGLATFFAMAYIISVNATIVSQSGGTCVCPPDSPDLCDSDPDYMICVAEVQRDLVTATAAISALTTFCMGLFANMPIALAPGMGLNAYFAYTVVGYHGSGLVPYQVAVTAVFVEGFVFVGLTILGLRQWLARAIPASIKLATGVGIGLYLTLIGLTYSAGIGAVTGAQATPLELAGCKPEFLDETGVCPSAYKMRNPTMWIGIFCGGFLTVLLMLFRVKGAIIFGILLVSIISWPRGTEVTYFPYTDLGDSMFDFFKKVVTFHPIEKILVVQEWDISGYGGQFGLAFITFLYVDILDCTGTLYSMARFCGAIDEKTQDFEGSAVAYLVDAFGISIGALFGTPPVTAYIESGAGISEGGATGLTAITSGLCFFISIFFAPIFASIPPYATGCVLIIVGSLMAKAAADINWRYIGDAIPAFLTIAIMPFTYSIAYGLIAGIVSYIVLNTIVWIVEKISGNRIRPADKEYKDFWTYKIEGGLLPPWLVRAAKGKKDFWRPYEDVEHNSDSHPAGMTLEGKEEHAIAGGKGSVGENVRSGSSSEEGEKVKL</sequence>
<dbReference type="GO" id="GO:0015854">
    <property type="term" value="P:guanine transport"/>
    <property type="evidence" value="ECO:0007669"/>
    <property type="project" value="TreeGrafter"/>
</dbReference>
<protein>
    <recommendedName>
        <fullName evidence="11">Xanthine/uracil permease</fullName>
    </recommendedName>
</protein>
<comment type="similarity">
    <text evidence="2">Belongs to the nucleobase:cation symporter-2 (NCS2) (TC 2.A.40) family. Azg-like subfamily.</text>
</comment>
<dbReference type="AlphaFoldDB" id="A0A0D2DTX7"/>
<evidence type="ECO:0000256" key="2">
    <source>
        <dbReference type="ARBA" id="ARBA00005697"/>
    </source>
</evidence>
<feature type="transmembrane region" description="Helical" evidence="8">
    <location>
        <begin position="293"/>
        <end position="312"/>
    </location>
</feature>
<keyword evidence="3" id="KW-0813">Transport</keyword>
<dbReference type="InterPro" id="IPR045018">
    <property type="entry name" value="Azg-like"/>
</dbReference>
<feature type="transmembrane region" description="Helical" evidence="8">
    <location>
        <begin position="376"/>
        <end position="392"/>
    </location>
</feature>
<accession>A0A0D2DTX7</accession>
<evidence type="ECO:0000313" key="9">
    <source>
        <dbReference type="EMBL" id="KIW65532.1"/>
    </source>
</evidence>
<dbReference type="PANTHER" id="PTHR43337:SF1">
    <property type="entry name" value="XANTHINE_URACIL PERMEASE C887.17-RELATED"/>
    <property type="match status" value="1"/>
</dbReference>
<dbReference type="EMBL" id="KN846960">
    <property type="protein sequence ID" value="KIW65532.1"/>
    <property type="molecule type" value="Genomic_DNA"/>
</dbReference>
<name>A0A0D2DTX7_9EURO</name>
<feature type="transmembrane region" description="Helical" evidence="8">
    <location>
        <begin position="478"/>
        <end position="503"/>
    </location>
</feature>
<comment type="subcellular location">
    <subcellularLocation>
        <location evidence="1">Endomembrane system</location>
        <topology evidence="1">Multi-pass membrane protein</topology>
    </subcellularLocation>
</comment>
<evidence type="ECO:0000256" key="6">
    <source>
        <dbReference type="ARBA" id="ARBA00023136"/>
    </source>
</evidence>
<dbReference type="Proteomes" id="UP000054266">
    <property type="component" value="Unassembled WGS sequence"/>
</dbReference>
<dbReference type="HOGENOM" id="CLU_024508_3_2_1"/>
<feature type="transmembrane region" description="Helical" evidence="8">
    <location>
        <begin position="209"/>
        <end position="227"/>
    </location>
</feature>
<dbReference type="GO" id="GO:0005345">
    <property type="term" value="F:purine nucleobase transmembrane transporter activity"/>
    <property type="evidence" value="ECO:0007669"/>
    <property type="project" value="TreeGrafter"/>
</dbReference>
<feature type="transmembrane region" description="Helical" evidence="8">
    <location>
        <begin position="354"/>
        <end position="371"/>
    </location>
</feature>
<dbReference type="GO" id="GO:0005886">
    <property type="term" value="C:plasma membrane"/>
    <property type="evidence" value="ECO:0007669"/>
    <property type="project" value="TreeGrafter"/>
</dbReference>
<keyword evidence="6 8" id="KW-0472">Membrane</keyword>